<dbReference type="GO" id="GO:0005829">
    <property type="term" value="C:cytosol"/>
    <property type="evidence" value="ECO:0007669"/>
    <property type="project" value="TreeGrafter"/>
</dbReference>
<dbReference type="Pfam" id="PF02729">
    <property type="entry name" value="OTCace_N"/>
    <property type="match status" value="1"/>
</dbReference>
<dbReference type="InterPro" id="IPR006130">
    <property type="entry name" value="Asp/Orn_carbamoylTrfase"/>
</dbReference>
<dbReference type="FunFam" id="3.40.50.1370:FF:000007">
    <property type="entry name" value="Aspartate carbamoyltransferase"/>
    <property type="match status" value="1"/>
</dbReference>
<dbReference type="Gene3D" id="3.40.50.1370">
    <property type="entry name" value="Aspartate/ornithine carbamoyltransferase"/>
    <property type="match status" value="2"/>
</dbReference>
<dbReference type="SUPFAM" id="SSF53671">
    <property type="entry name" value="Aspartate/ornithine carbamoyltransferase"/>
    <property type="match status" value="1"/>
</dbReference>
<dbReference type="Proteomes" id="UP000319836">
    <property type="component" value="Unassembled WGS sequence"/>
</dbReference>
<evidence type="ECO:0000256" key="4">
    <source>
        <dbReference type="RuleBase" id="RU003634"/>
    </source>
</evidence>
<evidence type="ECO:0000259" key="5">
    <source>
        <dbReference type="Pfam" id="PF00185"/>
    </source>
</evidence>
<comment type="caution">
    <text evidence="7">The sequence shown here is derived from an EMBL/GenBank/DDBJ whole genome shotgun (WGS) entry which is preliminary data.</text>
</comment>
<dbReference type="InterPro" id="IPR006132">
    <property type="entry name" value="Asp/Orn_carbamoyltranf_P-bd"/>
</dbReference>
<sequence>RTRVSFELAEQRLGARHVSFGWSDSSTAKGETLLDTMRVLQSMRVDLFVVRHPASGAAAYLARHLDAGSLNAGDGRHEHPNQGLLDLLALRRAWNGRFEGRRIAIVGDIAHSRVARSAIHGLRALGVTVTVAGPATLLPPAVEGWGVERAASVDEAMSGADAVMALRLQRERMDQGLLASSAEYARAWGVTARRVERMNPDAVVMHPGPMNRGIEIASEVADGPRSVIFQQVTDGVAVRCAALARSAQGLGREARA</sequence>
<gene>
    <name evidence="7" type="ORF">E6K80_02625</name>
</gene>
<feature type="non-terminal residue" evidence="7">
    <location>
        <position position="1"/>
    </location>
</feature>
<evidence type="ECO:0000256" key="1">
    <source>
        <dbReference type="ARBA" id="ARBA00008896"/>
    </source>
</evidence>
<evidence type="ECO:0000256" key="2">
    <source>
        <dbReference type="ARBA" id="ARBA00022679"/>
    </source>
</evidence>
<dbReference type="GO" id="GO:0016597">
    <property type="term" value="F:amino acid binding"/>
    <property type="evidence" value="ECO:0007669"/>
    <property type="project" value="InterPro"/>
</dbReference>
<dbReference type="InterPro" id="IPR006131">
    <property type="entry name" value="Asp_carbamoyltransf_Asp/Orn-bd"/>
</dbReference>
<reference evidence="7 8" key="1">
    <citation type="journal article" date="2019" name="Nat. Microbiol.">
        <title>Mediterranean grassland soil C-N compound turnover is dependent on rainfall and depth, and is mediated by genomically divergent microorganisms.</title>
        <authorList>
            <person name="Diamond S."/>
            <person name="Andeer P.F."/>
            <person name="Li Z."/>
            <person name="Crits-Christoph A."/>
            <person name="Burstein D."/>
            <person name="Anantharaman K."/>
            <person name="Lane K.R."/>
            <person name="Thomas B.C."/>
            <person name="Pan C."/>
            <person name="Northen T.R."/>
            <person name="Banfield J.F."/>
        </authorList>
    </citation>
    <scope>NUCLEOTIDE SEQUENCE [LARGE SCALE GENOMIC DNA]</scope>
    <source>
        <strain evidence="7">WS_10</strain>
    </source>
</reference>
<evidence type="ECO:0000313" key="8">
    <source>
        <dbReference type="Proteomes" id="UP000319836"/>
    </source>
</evidence>
<keyword evidence="3" id="KW-0665">Pyrimidine biosynthesis</keyword>
<dbReference type="Pfam" id="PF00185">
    <property type="entry name" value="OTCace"/>
    <property type="match status" value="1"/>
</dbReference>
<organism evidence="7 8">
    <name type="scientific">Eiseniibacteriota bacterium</name>
    <dbReference type="NCBI Taxonomy" id="2212470"/>
    <lineage>
        <taxon>Bacteria</taxon>
        <taxon>Candidatus Eiseniibacteriota</taxon>
    </lineage>
</organism>
<keyword evidence="2 4" id="KW-0808">Transferase</keyword>
<dbReference type="PRINTS" id="PR00101">
    <property type="entry name" value="ATCASE"/>
</dbReference>
<dbReference type="GO" id="GO:0044205">
    <property type="term" value="P:'de novo' UMP biosynthetic process"/>
    <property type="evidence" value="ECO:0007669"/>
    <property type="project" value="UniProtKB-UniPathway"/>
</dbReference>
<proteinExistence type="inferred from homology"/>
<dbReference type="PANTHER" id="PTHR45753">
    <property type="entry name" value="ORNITHINE CARBAMOYLTRANSFERASE, MITOCHONDRIAL"/>
    <property type="match status" value="1"/>
</dbReference>
<dbReference type="PANTHER" id="PTHR45753:SF6">
    <property type="entry name" value="ASPARTATE CARBAMOYLTRANSFERASE"/>
    <property type="match status" value="1"/>
</dbReference>
<dbReference type="InterPro" id="IPR036901">
    <property type="entry name" value="Asp/Orn_carbamoylTrfase_sf"/>
</dbReference>
<protein>
    <submittedName>
        <fullName evidence="7">Aspartate carbamoyltransferase catalytic subunit</fullName>
        <ecNumber evidence="7">2.1.3.2</ecNumber>
    </submittedName>
</protein>
<name>A0A538U9G7_UNCEI</name>
<dbReference type="UniPathway" id="UPA00070">
    <property type="reaction ID" value="UER00116"/>
</dbReference>
<feature type="domain" description="Aspartate/ornithine carbamoyltransferase Asp/Orn-binding" evidence="5">
    <location>
        <begin position="100"/>
        <end position="244"/>
    </location>
</feature>
<dbReference type="NCBIfam" id="NF002032">
    <property type="entry name" value="PRK00856.1"/>
    <property type="match status" value="1"/>
</dbReference>
<evidence type="ECO:0000313" key="7">
    <source>
        <dbReference type="EMBL" id="TMQ72526.1"/>
    </source>
</evidence>
<dbReference type="EMBL" id="VBPA01000055">
    <property type="protein sequence ID" value="TMQ72526.1"/>
    <property type="molecule type" value="Genomic_DNA"/>
</dbReference>
<dbReference type="GO" id="GO:0006520">
    <property type="term" value="P:amino acid metabolic process"/>
    <property type="evidence" value="ECO:0007669"/>
    <property type="project" value="InterPro"/>
</dbReference>
<evidence type="ECO:0000256" key="3">
    <source>
        <dbReference type="ARBA" id="ARBA00022975"/>
    </source>
</evidence>
<accession>A0A538U9G7</accession>
<evidence type="ECO:0000259" key="6">
    <source>
        <dbReference type="Pfam" id="PF02729"/>
    </source>
</evidence>
<dbReference type="AlphaFoldDB" id="A0A538U9G7"/>
<dbReference type="GO" id="GO:0004070">
    <property type="term" value="F:aspartate carbamoyltransferase activity"/>
    <property type="evidence" value="ECO:0007669"/>
    <property type="project" value="UniProtKB-EC"/>
</dbReference>
<feature type="domain" description="Aspartate/ornithine carbamoyltransferase carbamoyl-P binding" evidence="6">
    <location>
        <begin position="1"/>
        <end position="91"/>
    </location>
</feature>
<comment type="similarity">
    <text evidence="1">Belongs to the aspartate/ornithine carbamoyltransferase superfamily. ATCase family.</text>
</comment>
<dbReference type="PRINTS" id="PR00100">
    <property type="entry name" value="AOTCASE"/>
</dbReference>
<dbReference type="EC" id="2.1.3.2" evidence="7"/>